<evidence type="ECO:0000256" key="6">
    <source>
        <dbReference type="ARBA" id="ARBA00023065"/>
    </source>
</evidence>
<dbReference type="InterPro" id="IPR013103">
    <property type="entry name" value="RVT_2"/>
</dbReference>
<dbReference type="PANTHER" id="PTHR46988:SF2">
    <property type="entry name" value="TWO PORE CALCIUM CHANNEL PROTEIN 1"/>
    <property type="match status" value="1"/>
</dbReference>
<evidence type="ECO:0000313" key="11">
    <source>
        <dbReference type="Proteomes" id="UP000593564"/>
    </source>
</evidence>
<reference evidence="10 11" key="2">
    <citation type="submission" date="2020-07" db="EMBL/GenBank/DDBJ databases">
        <title>Genome assembly of wild tea tree DASZ reveals pedigree and selection history of tea varieties.</title>
        <authorList>
            <person name="Zhang W."/>
        </authorList>
    </citation>
    <scope>NUCLEOTIDE SEQUENCE [LARGE SCALE GENOMIC DNA]</scope>
    <source>
        <strain evidence="11">cv. G240</strain>
        <tissue evidence="10">Leaf</tissue>
    </source>
</reference>
<feature type="domain" description="Reverse transcriptase Ty1/copia-type" evidence="9">
    <location>
        <begin position="1"/>
        <end position="92"/>
    </location>
</feature>
<dbReference type="SUPFAM" id="SSF56672">
    <property type="entry name" value="DNA/RNA polymerases"/>
    <property type="match status" value="1"/>
</dbReference>
<keyword evidence="7" id="KW-0407">Ion channel</keyword>
<keyword evidence="11" id="KW-1185">Reference proteome</keyword>
<dbReference type="InterPro" id="IPR044581">
    <property type="entry name" value="TPC1_plant"/>
</dbReference>
<gene>
    <name evidence="10" type="ORF">HYC85_012159</name>
</gene>
<keyword evidence="3" id="KW-0107">Calcium channel</keyword>
<dbReference type="Pfam" id="PF07727">
    <property type="entry name" value="RVT_2"/>
    <property type="match status" value="1"/>
</dbReference>
<feature type="transmembrane region" description="Helical" evidence="8">
    <location>
        <begin position="189"/>
        <end position="210"/>
    </location>
</feature>
<evidence type="ECO:0000256" key="1">
    <source>
        <dbReference type="ARBA" id="ARBA00022448"/>
    </source>
</evidence>
<dbReference type="Proteomes" id="UP000593564">
    <property type="component" value="Unassembled WGS sequence"/>
</dbReference>
<reference evidence="11" key="1">
    <citation type="journal article" date="2020" name="Nat. Commun.">
        <title>Genome assembly of wild tea tree DASZ reveals pedigree and selection history of tea varieties.</title>
        <authorList>
            <person name="Zhang W."/>
            <person name="Zhang Y."/>
            <person name="Qiu H."/>
            <person name="Guo Y."/>
            <person name="Wan H."/>
            <person name="Zhang X."/>
            <person name="Scossa F."/>
            <person name="Alseekh S."/>
            <person name="Zhang Q."/>
            <person name="Wang P."/>
            <person name="Xu L."/>
            <person name="Schmidt M.H."/>
            <person name="Jia X."/>
            <person name="Li D."/>
            <person name="Zhu A."/>
            <person name="Guo F."/>
            <person name="Chen W."/>
            <person name="Ni D."/>
            <person name="Usadel B."/>
            <person name="Fernie A.R."/>
            <person name="Wen W."/>
        </authorList>
    </citation>
    <scope>NUCLEOTIDE SEQUENCE [LARGE SCALE GENOMIC DNA]</scope>
    <source>
        <strain evidence="11">cv. G240</strain>
    </source>
</reference>
<dbReference type="AlphaFoldDB" id="A0A7J7HEE3"/>
<proteinExistence type="predicted"/>
<dbReference type="EMBL" id="JACBKZ010000005">
    <property type="protein sequence ID" value="KAF5950166.1"/>
    <property type="molecule type" value="Genomic_DNA"/>
</dbReference>
<organism evidence="10 11">
    <name type="scientific">Camellia sinensis</name>
    <name type="common">Tea plant</name>
    <name type="synonym">Thea sinensis</name>
    <dbReference type="NCBI Taxonomy" id="4442"/>
    <lineage>
        <taxon>Eukaryota</taxon>
        <taxon>Viridiplantae</taxon>
        <taxon>Streptophyta</taxon>
        <taxon>Embryophyta</taxon>
        <taxon>Tracheophyta</taxon>
        <taxon>Spermatophyta</taxon>
        <taxon>Magnoliopsida</taxon>
        <taxon>eudicotyledons</taxon>
        <taxon>Gunneridae</taxon>
        <taxon>Pentapetalae</taxon>
        <taxon>asterids</taxon>
        <taxon>Ericales</taxon>
        <taxon>Theaceae</taxon>
        <taxon>Camellia</taxon>
    </lineage>
</organism>
<dbReference type="PANTHER" id="PTHR46988">
    <property type="entry name" value="TWO PORE CALCIUM CHANNEL PROTEIN 1"/>
    <property type="match status" value="1"/>
</dbReference>
<keyword evidence="4" id="KW-0677">Repeat</keyword>
<keyword evidence="5" id="KW-0106">Calcium</keyword>
<feature type="transmembrane region" description="Helical" evidence="8">
    <location>
        <begin position="245"/>
        <end position="264"/>
    </location>
</feature>
<evidence type="ECO:0000313" key="10">
    <source>
        <dbReference type="EMBL" id="KAF5950166.1"/>
    </source>
</evidence>
<evidence type="ECO:0000256" key="7">
    <source>
        <dbReference type="ARBA" id="ARBA00023303"/>
    </source>
</evidence>
<dbReference type="GO" id="GO:0005245">
    <property type="term" value="F:voltage-gated calcium channel activity"/>
    <property type="evidence" value="ECO:0007669"/>
    <property type="project" value="InterPro"/>
</dbReference>
<name>A0A7J7HEE3_CAMSI</name>
<evidence type="ECO:0000256" key="3">
    <source>
        <dbReference type="ARBA" id="ARBA00022673"/>
    </source>
</evidence>
<evidence type="ECO:0000259" key="9">
    <source>
        <dbReference type="Pfam" id="PF07727"/>
    </source>
</evidence>
<protein>
    <recommendedName>
        <fullName evidence="9">Reverse transcriptase Ty1/copia-type domain-containing protein</fullName>
    </recommendedName>
</protein>
<dbReference type="GO" id="GO:0000325">
    <property type="term" value="C:plant-type vacuole"/>
    <property type="evidence" value="ECO:0007669"/>
    <property type="project" value="TreeGrafter"/>
</dbReference>
<accession>A0A7J7HEE3</accession>
<keyword evidence="6" id="KW-0406">Ion transport</keyword>
<keyword evidence="8" id="KW-0472">Membrane</keyword>
<keyword evidence="2" id="KW-0109">Calcium transport</keyword>
<dbReference type="GO" id="GO:0005774">
    <property type="term" value="C:vacuolar membrane"/>
    <property type="evidence" value="ECO:0007669"/>
    <property type="project" value="TreeGrafter"/>
</dbReference>
<evidence type="ECO:0000256" key="5">
    <source>
        <dbReference type="ARBA" id="ARBA00022837"/>
    </source>
</evidence>
<keyword evidence="8" id="KW-1133">Transmembrane helix</keyword>
<sequence>MFIKHFNDGKIAILIVFVDDIILTGDNVTEMDRLKKSLALEFEIKDLGSLKYFLGMEVARSKMGIVVSQRKYILDLLKETGMSGCRPVDTPIDPNQKLGDTKDGNPVDTTRYQKLVGKIDLLAKQVAEKDRMRNRTLGKAFNLIDKYVSMILKTMNLGFLNKDQCILLFEELNKYSFLFVRLTPYLRDILVSNMYLMTVSLLGHLIYRILKHCFLYYLIRTLPKISREDFELIFDELDDSHDFKLLVAVNFFSYFSFSPSFLILRYIRTFDMHFFDFVWGCHSKV</sequence>
<evidence type="ECO:0000256" key="8">
    <source>
        <dbReference type="SAM" id="Phobius"/>
    </source>
</evidence>
<comment type="caution">
    <text evidence="10">The sequence shown here is derived from an EMBL/GenBank/DDBJ whole genome shotgun (WGS) entry which is preliminary data.</text>
</comment>
<keyword evidence="1" id="KW-0813">Transport</keyword>
<evidence type="ECO:0000256" key="2">
    <source>
        <dbReference type="ARBA" id="ARBA00022568"/>
    </source>
</evidence>
<evidence type="ECO:0000256" key="4">
    <source>
        <dbReference type="ARBA" id="ARBA00022737"/>
    </source>
</evidence>
<keyword evidence="8" id="KW-0812">Transmembrane</keyword>
<dbReference type="InterPro" id="IPR043502">
    <property type="entry name" value="DNA/RNA_pol_sf"/>
</dbReference>